<dbReference type="Proteomes" id="UP000235220">
    <property type="component" value="Chromosome 2"/>
</dbReference>
<dbReference type="Pfam" id="PF13889">
    <property type="entry name" value="Chromosome_seg"/>
    <property type="match status" value="1"/>
</dbReference>
<dbReference type="RefSeq" id="XP_018831422.1">
    <property type="nucleotide sequence ID" value="XM_018975877.2"/>
</dbReference>
<sequence>MGFPQISSGSVAEEVAASLSTLVQNPLRMISLRSCDMNAMHGGNMGNRMQVDIPGASFGEFQRRTIPQFLKESDCTNMHNDDRSSMSKLKINSIEQNSWLSSINGRNIQTLVPRIVGFESRTLNSSDNVFDGNKYSSTVVSIEDYPNEATGLVVRKRLMSTLDGMFCFDQCNGDSLDINSGAYQSNFTSGDDPDNVYMLQEHKRPHKGESNFINTPIWSLSCFPQLKNSLDDNCGGGSIFLADGPSQENREQQCQHHFLSSPELNYFGESTKVRSKTREIAMPPTPKNLVSPPLSLSPLGPKLPEIVKSSGGYKDNMTVLDHDKETLKGMEQSLDGTRPDYLPSKKINFRLLSKSSEDIDNSQKEFNLLIPRNTSGMRWRRNLDSDFTSHVKLIRSLSGLPIRRSLVGSFEESLFSGRLLSNKFSQRIDGFLAIMNVTGGKFSPKSQKLPFAVTSVDGDNCLLYYSTIDLTMNIAANKCRGIQMKRNLSNDESQADKSRLRIPMKGRIQLTFLRQKITLSPTPTSVGRNEGPRDPNLKTVAKPSLIPNTSHTMQLSNGDANSNGFDVVHSIRSMNKRMKMMETGVSSYCEHIASEMESKGEDSEESRVALHCSGFDSHPFENTDTEDYFPSNKSHVTENKSAHGPPKINENASAVLRYALHLRFLCSLPKKCSRSIQKCKSDSLHEQVTTNMDVEGGRHFYLYNDLRVVFPQRHTDADEGKLHVEYHFPSDPKYFNINN</sequence>
<proteinExistence type="predicted"/>
<keyword evidence="1" id="KW-1185">Reference proteome</keyword>
<dbReference type="PANTHER" id="PTHR13199:SF11">
    <property type="entry name" value="PROTEIN ATOSSA"/>
    <property type="match status" value="1"/>
</dbReference>
<dbReference type="PANTHER" id="PTHR13199">
    <property type="entry name" value="GH03947P"/>
    <property type="match status" value="1"/>
</dbReference>
<evidence type="ECO:0000313" key="1">
    <source>
        <dbReference type="Proteomes" id="UP000235220"/>
    </source>
</evidence>
<accession>A0A2I4FIF6</accession>
<protein>
    <submittedName>
        <fullName evidence="2">Uncharacterized protein LOC108998949 isoform X2</fullName>
    </submittedName>
</protein>
<dbReference type="AlphaFoldDB" id="A0A2I4FIF6"/>
<name>A0A2I4FIF6_JUGRE</name>
<dbReference type="InterPro" id="IPR025261">
    <property type="entry name" value="Atos-like_cons_dom"/>
</dbReference>
<dbReference type="OrthoDB" id="8625101at2759"/>
<gene>
    <name evidence="2" type="primary">LOC108998949</name>
</gene>
<evidence type="ECO:0000313" key="2">
    <source>
        <dbReference type="RefSeq" id="XP_018831422.1"/>
    </source>
</evidence>
<dbReference type="Gramene" id="Jr02_00350_p1">
    <property type="protein sequence ID" value="cds.Jr02_00350_p1"/>
    <property type="gene ID" value="Jr02_00350"/>
</dbReference>
<dbReference type="SMART" id="SM01177">
    <property type="entry name" value="DUF4210"/>
    <property type="match status" value="1"/>
</dbReference>
<organism evidence="1 2">
    <name type="scientific">Juglans regia</name>
    <name type="common">English walnut</name>
    <dbReference type="NCBI Taxonomy" id="51240"/>
    <lineage>
        <taxon>Eukaryota</taxon>
        <taxon>Viridiplantae</taxon>
        <taxon>Streptophyta</taxon>
        <taxon>Embryophyta</taxon>
        <taxon>Tracheophyta</taxon>
        <taxon>Spermatophyta</taxon>
        <taxon>Magnoliopsida</taxon>
        <taxon>eudicotyledons</taxon>
        <taxon>Gunneridae</taxon>
        <taxon>Pentapetalae</taxon>
        <taxon>rosids</taxon>
        <taxon>fabids</taxon>
        <taxon>Fagales</taxon>
        <taxon>Juglandaceae</taxon>
        <taxon>Juglans</taxon>
    </lineage>
</organism>
<dbReference type="InterPro" id="IPR033473">
    <property type="entry name" value="Atos-like_C"/>
</dbReference>
<dbReference type="GeneID" id="108998949"/>
<dbReference type="InterPro" id="IPR051506">
    <property type="entry name" value="ATOS_Transcription_Regulators"/>
</dbReference>
<reference evidence="2" key="1">
    <citation type="submission" date="2025-08" db="UniProtKB">
        <authorList>
            <consortium name="RefSeq"/>
        </authorList>
    </citation>
    <scope>IDENTIFICATION</scope>
    <source>
        <tissue evidence="2">Leaves</tissue>
    </source>
</reference>